<dbReference type="EMBL" id="UINC01101690">
    <property type="protein sequence ID" value="SVC62697.1"/>
    <property type="molecule type" value="Genomic_DNA"/>
</dbReference>
<gene>
    <name evidence="1" type="ORF">METZ01_LOCUS315551</name>
</gene>
<proteinExistence type="predicted"/>
<organism evidence="1">
    <name type="scientific">marine metagenome</name>
    <dbReference type="NCBI Taxonomy" id="408172"/>
    <lineage>
        <taxon>unclassified sequences</taxon>
        <taxon>metagenomes</taxon>
        <taxon>ecological metagenomes</taxon>
    </lineage>
</organism>
<name>A0A382NQQ8_9ZZZZ</name>
<accession>A0A382NQQ8</accession>
<dbReference type="AlphaFoldDB" id="A0A382NQQ8"/>
<feature type="non-terminal residue" evidence="1">
    <location>
        <position position="37"/>
    </location>
</feature>
<sequence>MDNRPSSLRQHLKKVLRQWSSTIILQGLAIIASTGVV</sequence>
<evidence type="ECO:0000313" key="1">
    <source>
        <dbReference type="EMBL" id="SVC62697.1"/>
    </source>
</evidence>
<protein>
    <submittedName>
        <fullName evidence="1">Uncharacterized protein</fullName>
    </submittedName>
</protein>
<reference evidence="1" key="1">
    <citation type="submission" date="2018-05" db="EMBL/GenBank/DDBJ databases">
        <authorList>
            <person name="Lanie J.A."/>
            <person name="Ng W.-L."/>
            <person name="Kazmierczak K.M."/>
            <person name="Andrzejewski T.M."/>
            <person name="Davidsen T.M."/>
            <person name="Wayne K.J."/>
            <person name="Tettelin H."/>
            <person name="Glass J.I."/>
            <person name="Rusch D."/>
            <person name="Podicherti R."/>
            <person name="Tsui H.-C.T."/>
            <person name="Winkler M.E."/>
        </authorList>
    </citation>
    <scope>NUCLEOTIDE SEQUENCE</scope>
</reference>